<dbReference type="PROSITE" id="PS51379">
    <property type="entry name" value="4FE4S_FER_2"/>
    <property type="match status" value="2"/>
</dbReference>
<dbReference type="PANTHER" id="PTHR40447:SF1">
    <property type="entry name" value="ANAEROBIC SULFITE REDUCTASE SUBUNIT A"/>
    <property type="match status" value="1"/>
</dbReference>
<feature type="domain" description="4Fe-4S ferredoxin-type" evidence="4">
    <location>
        <begin position="203"/>
        <end position="236"/>
    </location>
</feature>
<evidence type="ECO:0000259" key="4">
    <source>
        <dbReference type="PROSITE" id="PS51379"/>
    </source>
</evidence>
<dbReference type="EMBL" id="MFAT01000011">
    <property type="protein sequence ID" value="OGD86940.1"/>
    <property type="molecule type" value="Genomic_DNA"/>
</dbReference>
<keyword evidence="2" id="KW-0408">Iron</keyword>
<dbReference type="InterPro" id="IPR017900">
    <property type="entry name" value="4Fe4S_Fe_S_CS"/>
</dbReference>
<keyword evidence="3" id="KW-0411">Iron-sulfur</keyword>
<proteinExistence type="predicted"/>
<dbReference type="AlphaFoldDB" id="A0A1F5G4W6"/>
<comment type="caution">
    <text evidence="5">The sequence shown here is derived from an EMBL/GenBank/DDBJ whole genome shotgun (WGS) entry which is preliminary data.</text>
</comment>
<evidence type="ECO:0000256" key="2">
    <source>
        <dbReference type="ARBA" id="ARBA00023004"/>
    </source>
</evidence>
<organism evidence="5 6">
    <name type="scientific">Candidatus Curtissbacteria bacterium RBG_13_35_7</name>
    <dbReference type="NCBI Taxonomy" id="1797705"/>
    <lineage>
        <taxon>Bacteria</taxon>
        <taxon>Candidatus Curtissiibacteriota</taxon>
    </lineage>
</organism>
<name>A0A1F5G4W6_9BACT</name>
<accession>A0A1F5G4W6</accession>
<dbReference type="Pfam" id="PF17179">
    <property type="entry name" value="Fer4_22"/>
    <property type="match status" value="1"/>
</dbReference>
<dbReference type="InterPro" id="IPR017896">
    <property type="entry name" value="4Fe4S_Fe-S-bd"/>
</dbReference>
<evidence type="ECO:0000256" key="3">
    <source>
        <dbReference type="ARBA" id="ARBA00023014"/>
    </source>
</evidence>
<feature type="domain" description="4Fe-4S ferredoxin-type" evidence="4">
    <location>
        <begin position="286"/>
        <end position="314"/>
    </location>
</feature>
<dbReference type="GO" id="GO:0051536">
    <property type="term" value="F:iron-sulfur cluster binding"/>
    <property type="evidence" value="ECO:0007669"/>
    <property type="project" value="UniProtKB-KW"/>
</dbReference>
<sequence>MQKIISHDKIFQLLSHLSKTYDIYAPIKKKAEIIFDKIINPANIVFDYHTTILPPTIYLLPPEEKLFRITSGHVREITLNKPFIIFGLNLKDLTAIIQLDQIMNKEPADTFYRKRRQMSTLIAISNYKVTVPPGGDLIFEKLTPDKYRVITVSDKGKKIIELDFFEENKINHQANTNVPSTKLERMLLDSELLARAVDWSRNNYPQILQKLGKLCLACGICSYVCPLCYCYTIEDEITANKSKCIRCRKRSACTLPGFAQIAGGYDFRNTQKDRYFNWFYHKFVRAYKEFGQAQCTACGRCQKYCPAGIDIEQVLDEIIIEFKKKNKDRNI</sequence>
<dbReference type="GO" id="GO:0046872">
    <property type="term" value="F:metal ion binding"/>
    <property type="evidence" value="ECO:0007669"/>
    <property type="project" value="UniProtKB-KW"/>
</dbReference>
<dbReference type="PANTHER" id="PTHR40447">
    <property type="entry name" value="ANAEROBIC SULFITE REDUCTASE SUBUNIT A"/>
    <property type="match status" value="1"/>
</dbReference>
<evidence type="ECO:0000313" key="5">
    <source>
        <dbReference type="EMBL" id="OGD86940.1"/>
    </source>
</evidence>
<dbReference type="Proteomes" id="UP000176317">
    <property type="component" value="Unassembled WGS sequence"/>
</dbReference>
<keyword evidence="1" id="KW-0479">Metal-binding</keyword>
<dbReference type="SUPFAM" id="SSF46548">
    <property type="entry name" value="alpha-helical ferredoxin"/>
    <property type="match status" value="1"/>
</dbReference>
<reference evidence="5 6" key="1">
    <citation type="journal article" date="2016" name="Nat. Commun.">
        <title>Thousands of microbial genomes shed light on interconnected biogeochemical processes in an aquifer system.</title>
        <authorList>
            <person name="Anantharaman K."/>
            <person name="Brown C.T."/>
            <person name="Hug L.A."/>
            <person name="Sharon I."/>
            <person name="Castelle C.J."/>
            <person name="Probst A.J."/>
            <person name="Thomas B.C."/>
            <person name="Singh A."/>
            <person name="Wilkins M.J."/>
            <person name="Karaoz U."/>
            <person name="Brodie E.L."/>
            <person name="Williams K.H."/>
            <person name="Hubbard S.S."/>
            <person name="Banfield J.F."/>
        </authorList>
    </citation>
    <scope>NUCLEOTIDE SEQUENCE [LARGE SCALE GENOMIC DNA]</scope>
</reference>
<dbReference type="PROSITE" id="PS00198">
    <property type="entry name" value="4FE4S_FER_1"/>
    <property type="match status" value="2"/>
</dbReference>
<evidence type="ECO:0000256" key="1">
    <source>
        <dbReference type="ARBA" id="ARBA00022723"/>
    </source>
</evidence>
<protein>
    <recommendedName>
        <fullName evidence="4">4Fe-4S ferredoxin-type domain-containing protein</fullName>
    </recommendedName>
</protein>
<gene>
    <name evidence="5" type="ORF">A2164_01900</name>
</gene>
<evidence type="ECO:0000313" key="6">
    <source>
        <dbReference type="Proteomes" id="UP000176317"/>
    </source>
</evidence>